<dbReference type="EMBL" id="MH153804">
    <property type="protein sequence ID" value="AWN03631.1"/>
    <property type="molecule type" value="Genomic_DNA"/>
</dbReference>
<keyword evidence="3" id="KW-1185">Reference proteome</keyword>
<evidence type="ECO:0000313" key="3">
    <source>
        <dbReference type="Proteomes" id="UP000246975"/>
    </source>
</evidence>
<dbReference type="Proteomes" id="UP000246975">
    <property type="component" value="Segment"/>
</dbReference>
<dbReference type="RefSeq" id="YP_009801655.1">
    <property type="nucleotide sequence ID" value="NC_047974.1"/>
</dbReference>
<protein>
    <recommendedName>
        <fullName evidence="4">Minor capsid protein</fullName>
    </recommendedName>
</protein>
<feature type="region of interest" description="Disordered" evidence="1">
    <location>
        <begin position="37"/>
        <end position="58"/>
    </location>
</feature>
<accession>A0A2U8UJA0</accession>
<feature type="compositionally biased region" description="Basic and acidic residues" evidence="1">
    <location>
        <begin position="38"/>
        <end position="52"/>
    </location>
</feature>
<reference evidence="2 3" key="1">
    <citation type="submission" date="2018-03" db="EMBL/GenBank/DDBJ databases">
        <authorList>
            <person name="Garlena R.A."/>
            <person name="Russell D.A."/>
            <person name="Pope W.H."/>
            <person name="Jacobs-Sera D."/>
            <person name="Hatfull G.F."/>
        </authorList>
    </citation>
    <scope>NUCLEOTIDE SEQUENCE [LARGE SCALE GENOMIC DNA]</scope>
</reference>
<evidence type="ECO:0008006" key="4">
    <source>
        <dbReference type="Google" id="ProtNLM"/>
    </source>
</evidence>
<evidence type="ECO:0000256" key="1">
    <source>
        <dbReference type="SAM" id="MobiDB-lite"/>
    </source>
</evidence>
<proteinExistence type="predicted"/>
<organism evidence="2 3">
    <name type="scientific">Gordonia phage Jace</name>
    <dbReference type="NCBI Taxonomy" id="2182360"/>
    <lineage>
        <taxon>Viruses</taxon>
        <taxon>Duplodnaviria</taxon>
        <taxon>Heunggongvirae</taxon>
        <taxon>Uroviricota</taxon>
        <taxon>Caudoviricetes</taxon>
        <taxon>Jacevirus</taxon>
        <taxon>Jacevirus jace</taxon>
    </lineage>
</organism>
<evidence type="ECO:0000313" key="2">
    <source>
        <dbReference type="EMBL" id="AWN03631.1"/>
    </source>
</evidence>
<dbReference type="KEGG" id="vg:54992175"/>
<dbReference type="GeneID" id="54992175"/>
<sequence length="109" mass="11747">MAVQWNGEVAIAKQKQATAHGVTQATEALLAQARSRAPFREGDLRRSGKADTDGNNGRVSFNTVYAARQHEEVGWHHPISGGAKYLETAKDDFAGEFVQIVGNALRGAL</sequence>
<gene>
    <name evidence="2" type="primary">9</name>
    <name evidence="2" type="ORF">PBI_JACE_9</name>
</gene>
<name>A0A2U8UJA0_9CAUD</name>